<dbReference type="Proteomes" id="UP000504607">
    <property type="component" value="Chromosome 7"/>
</dbReference>
<dbReference type="AlphaFoldDB" id="A0A6I9RFQ4"/>
<dbReference type="Pfam" id="PF14226">
    <property type="entry name" value="DIOX_N"/>
    <property type="match status" value="1"/>
</dbReference>
<feature type="region of interest" description="Disordered" evidence="6">
    <location>
        <begin position="62"/>
        <end position="88"/>
    </location>
</feature>
<organism evidence="8 9">
    <name type="scientific">Elaeis guineensis var. tenera</name>
    <name type="common">Oil palm</name>
    <dbReference type="NCBI Taxonomy" id="51953"/>
    <lineage>
        <taxon>Eukaryota</taxon>
        <taxon>Viridiplantae</taxon>
        <taxon>Streptophyta</taxon>
        <taxon>Embryophyta</taxon>
        <taxon>Tracheophyta</taxon>
        <taxon>Spermatophyta</taxon>
        <taxon>Magnoliopsida</taxon>
        <taxon>Liliopsida</taxon>
        <taxon>Arecaceae</taxon>
        <taxon>Arecoideae</taxon>
        <taxon>Cocoseae</taxon>
        <taxon>Elaeidinae</taxon>
        <taxon>Elaeis</taxon>
    </lineage>
</organism>
<dbReference type="PANTHER" id="PTHR47991">
    <property type="entry name" value="OXOGLUTARATE/IRON-DEPENDENT DIOXYGENASE"/>
    <property type="match status" value="1"/>
</dbReference>
<keyword evidence="8" id="KW-1185">Reference proteome</keyword>
<reference evidence="9" key="1">
    <citation type="submission" date="2025-08" db="UniProtKB">
        <authorList>
            <consortium name="RefSeq"/>
        </authorList>
    </citation>
    <scope>IDENTIFICATION</scope>
</reference>
<proteinExistence type="inferred from homology"/>
<dbReference type="GO" id="GO:0051213">
    <property type="term" value="F:dioxygenase activity"/>
    <property type="evidence" value="ECO:0007669"/>
    <property type="project" value="UniProtKB-KW"/>
</dbReference>
<dbReference type="InterPro" id="IPR005123">
    <property type="entry name" value="Oxoglu/Fe-dep_dioxygenase_dom"/>
</dbReference>
<dbReference type="KEGG" id="egu:105048337"/>
<dbReference type="InterPro" id="IPR044861">
    <property type="entry name" value="IPNS-like_FE2OG_OXY"/>
</dbReference>
<dbReference type="GeneID" id="105048337"/>
<evidence type="ECO:0000313" key="9">
    <source>
        <dbReference type="RefSeq" id="XP_010925929.1"/>
    </source>
</evidence>
<evidence type="ECO:0000256" key="2">
    <source>
        <dbReference type="ARBA" id="ARBA00022723"/>
    </source>
</evidence>
<dbReference type="InParanoid" id="A0A6I9RFQ4"/>
<keyword evidence="3 5" id="KW-0560">Oxidoreductase</keyword>
<evidence type="ECO:0000259" key="7">
    <source>
        <dbReference type="PROSITE" id="PS51471"/>
    </source>
</evidence>
<name>A0A6I9RFQ4_ELAGV</name>
<dbReference type="PROSITE" id="PS51471">
    <property type="entry name" value="FE2OG_OXY"/>
    <property type="match status" value="1"/>
</dbReference>
<dbReference type="Gene3D" id="2.60.120.330">
    <property type="entry name" value="B-lactam Antibiotic, Isopenicillin N Synthase, Chain"/>
    <property type="match status" value="1"/>
</dbReference>
<comment type="similarity">
    <text evidence="1 5">Belongs to the iron/ascorbate-dependent oxidoreductase family.</text>
</comment>
<keyword evidence="9" id="KW-0223">Dioxygenase</keyword>
<gene>
    <name evidence="9" type="primary">LOC105048337</name>
</gene>
<feature type="region of interest" description="Disordered" evidence="6">
    <location>
        <begin position="1"/>
        <end position="27"/>
    </location>
</feature>
<evidence type="ECO:0000256" key="4">
    <source>
        <dbReference type="ARBA" id="ARBA00023004"/>
    </source>
</evidence>
<feature type="domain" description="Fe2OG dioxygenase" evidence="7">
    <location>
        <begin position="236"/>
        <end position="335"/>
    </location>
</feature>
<dbReference type="InterPro" id="IPR026992">
    <property type="entry name" value="DIOX_N"/>
</dbReference>
<dbReference type="OrthoDB" id="288590at2759"/>
<dbReference type="GO" id="GO:0046872">
    <property type="term" value="F:metal ion binding"/>
    <property type="evidence" value="ECO:0007669"/>
    <property type="project" value="UniProtKB-KW"/>
</dbReference>
<keyword evidence="4 5" id="KW-0408">Iron</keyword>
<evidence type="ECO:0000256" key="1">
    <source>
        <dbReference type="ARBA" id="ARBA00008056"/>
    </source>
</evidence>
<dbReference type="SUPFAM" id="SSF51197">
    <property type="entry name" value="Clavaminate synthase-like"/>
    <property type="match status" value="1"/>
</dbReference>
<sequence>MGNRPNHPCSALPVQPPTPTGENTRLPPLLSNRDSMEAAGAIGIPQRVQALAEVGLSHLPPQYIQPPDLRPDPHRREAADQGGVPVPVVDLDPSVDPLPRLHRACAKWGAFQVVNHGIPARLLEEMKAAGLGFFRSPMETKLQYACDPGAAASEGYGSRMLAKDDGVLDWRDYFDHHTLPESRRNPSRWPDFPHNYRDVVVEYSNNMKELAQKLLRMISESLGLPPSYVEETVGEDYQNITISYYSPCPQPDLALGLQAHSDMGAITLLIQDDVGGLEVLQDGEWIPVQPLPGAIIVILADQTEIISNGLFKSAIHRAVVNAHRARLSVATFYDPSKTRRISPAPQLVTKSCPLKYQEVLYGDYVSSWYSKGPEGKRNIDGLLIHH</sequence>
<evidence type="ECO:0000313" key="8">
    <source>
        <dbReference type="Proteomes" id="UP000504607"/>
    </source>
</evidence>
<keyword evidence="2 5" id="KW-0479">Metal-binding</keyword>
<dbReference type="InterPro" id="IPR027443">
    <property type="entry name" value="IPNS-like_sf"/>
</dbReference>
<dbReference type="RefSeq" id="XP_010925929.1">
    <property type="nucleotide sequence ID" value="XM_010927627.3"/>
</dbReference>
<dbReference type="Pfam" id="PF03171">
    <property type="entry name" value="2OG-FeII_Oxy"/>
    <property type="match status" value="1"/>
</dbReference>
<dbReference type="FunCoup" id="A0A6I9RFQ4">
    <property type="interactions" value="32"/>
</dbReference>
<dbReference type="FunFam" id="2.60.120.330:FF:000034">
    <property type="entry name" value="2-oxoglutarate (2OG) and Fe(II)-dependent oxygenase superfamily protein"/>
    <property type="match status" value="1"/>
</dbReference>
<evidence type="ECO:0000256" key="3">
    <source>
        <dbReference type="ARBA" id="ARBA00023002"/>
    </source>
</evidence>
<protein>
    <submittedName>
        <fullName evidence="9">Probable 2-oxoglutarate-dependent dioxygenase ANS</fullName>
    </submittedName>
</protein>
<evidence type="ECO:0000256" key="5">
    <source>
        <dbReference type="RuleBase" id="RU003682"/>
    </source>
</evidence>
<evidence type="ECO:0000256" key="6">
    <source>
        <dbReference type="SAM" id="MobiDB-lite"/>
    </source>
</evidence>
<feature type="compositionally biased region" description="Basic and acidic residues" evidence="6">
    <location>
        <begin position="69"/>
        <end position="79"/>
    </location>
</feature>
<dbReference type="InterPro" id="IPR050295">
    <property type="entry name" value="Plant_2OG-oxidoreductases"/>
</dbReference>
<accession>A0A6I9RFQ4</accession>